<accession>A0ACC1M7F4</accession>
<reference evidence="1" key="1">
    <citation type="submission" date="2022-07" db="EMBL/GenBank/DDBJ databases">
        <title>Phylogenomic reconstructions and comparative analyses of Kickxellomycotina fungi.</title>
        <authorList>
            <person name="Reynolds N.K."/>
            <person name="Stajich J.E."/>
            <person name="Barry K."/>
            <person name="Grigoriev I.V."/>
            <person name="Crous P."/>
            <person name="Smith M.E."/>
        </authorList>
    </citation>
    <scope>NUCLEOTIDE SEQUENCE</scope>
    <source>
        <strain evidence="1">CBS 190363</strain>
    </source>
</reference>
<evidence type="ECO:0000313" key="2">
    <source>
        <dbReference type="Proteomes" id="UP001139981"/>
    </source>
</evidence>
<comment type="caution">
    <text evidence="1">The sequence shown here is derived from an EMBL/GenBank/DDBJ whole genome shotgun (WGS) entry which is preliminary data.</text>
</comment>
<dbReference type="Proteomes" id="UP001139981">
    <property type="component" value="Unassembled WGS sequence"/>
</dbReference>
<evidence type="ECO:0000313" key="1">
    <source>
        <dbReference type="EMBL" id="KAJ2897456.1"/>
    </source>
</evidence>
<gene>
    <name evidence="1" type="ORF">IWW38_001712</name>
</gene>
<keyword evidence="2" id="KW-1185">Reference proteome</keyword>
<proteinExistence type="predicted"/>
<organism evidence="1 2">
    <name type="scientific">Coemansia aciculifera</name>
    <dbReference type="NCBI Taxonomy" id="417176"/>
    <lineage>
        <taxon>Eukaryota</taxon>
        <taxon>Fungi</taxon>
        <taxon>Fungi incertae sedis</taxon>
        <taxon>Zoopagomycota</taxon>
        <taxon>Kickxellomycotina</taxon>
        <taxon>Kickxellomycetes</taxon>
        <taxon>Kickxellales</taxon>
        <taxon>Kickxellaceae</taxon>
        <taxon>Coemansia</taxon>
    </lineage>
</organism>
<dbReference type="EMBL" id="JANBVB010000117">
    <property type="protein sequence ID" value="KAJ2897456.1"/>
    <property type="molecule type" value="Genomic_DNA"/>
</dbReference>
<sequence>MQLARVAAASLCASTATVLYKTRTVNLDDKKTIYDSPNPATDDTNADSQISQQKTRIKALLGSTRRTTISFLTSVQVHGQALVSQWIGLERQVADLVRQTVPAGERLAPGIIYVGVAALAGPIFTRRRNFAVRWASPLVFGAAAAAYFLPGTASVVLRNVWGRYGDPKTIDYACEQWQSVRKAEQALKERVAANIQELRMSLQEGRGFSQQQEPSKKK</sequence>
<name>A0ACC1M7F4_9FUNG</name>
<protein>
    <submittedName>
        <fullName evidence="1">Uncharacterized protein</fullName>
    </submittedName>
</protein>